<evidence type="ECO:0000313" key="9">
    <source>
        <dbReference type="EMBL" id="TCC84021.1"/>
    </source>
</evidence>
<dbReference type="InterPro" id="IPR039425">
    <property type="entry name" value="RNA_pol_sigma-70-like"/>
</dbReference>
<dbReference type="InterPro" id="IPR014327">
    <property type="entry name" value="RNA_pol_sigma70_bacteroid"/>
</dbReference>
<dbReference type="InterPro" id="IPR000838">
    <property type="entry name" value="RNA_pol_sigma70_ECF_CS"/>
</dbReference>
<keyword evidence="2 6" id="KW-0805">Transcription regulation</keyword>
<dbReference type="GO" id="GO:0016987">
    <property type="term" value="F:sigma factor activity"/>
    <property type="evidence" value="ECO:0007669"/>
    <property type="project" value="UniProtKB-KW"/>
</dbReference>
<evidence type="ECO:0000259" key="7">
    <source>
        <dbReference type="Pfam" id="PF04542"/>
    </source>
</evidence>
<accession>A0A4R0MCI5</accession>
<dbReference type="Pfam" id="PF08281">
    <property type="entry name" value="Sigma70_r4_2"/>
    <property type="match status" value="1"/>
</dbReference>
<dbReference type="InterPro" id="IPR036388">
    <property type="entry name" value="WH-like_DNA-bd_sf"/>
</dbReference>
<dbReference type="GO" id="GO:0006352">
    <property type="term" value="P:DNA-templated transcription initiation"/>
    <property type="evidence" value="ECO:0007669"/>
    <property type="project" value="InterPro"/>
</dbReference>
<protein>
    <recommendedName>
        <fullName evidence="6">RNA polymerase sigma factor</fullName>
    </recommendedName>
</protein>
<gene>
    <name evidence="9" type="ORF">EZ444_25725</name>
</gene>
<dbReference type="InterPro" id="IPR014284">
    <property type="entry name" value="RNA_pol_sigma-70_dom"/>
</dbReference>
<evidence type="ECO:0000256" key="6">
    <source>
        <dbReference type="RuleBase" id="RU000716"/>
    </source>
</evidence>
<dbReference type="InterPro" id="IPR007627">
    <property type="entry name" value="RNA_pol_sigma70_r2"/>
</dbReference>
<evidence type="ECO:0000256" key="4">
    <source>
        <dbReference type="ARBA" id="ARBA00023125"/>
    </source>
</evidence>
<keyword evidence="5 6" id="KW-0804">Transcription</keyword>
<keyword evidence="3 6" id="KW-0731">Sigma factor</keyword>
<dbReference type="GO" id="GO:0003677">
    <property type="term" value="F:DNA binding"/>
    <property type="evidence" value="ECO:0007669"/>
    <property type="project" value="UniProtKB-KW"/>
</dbReference>
<evidence type="ECO:0000256" key="2">
    <source>
        <dbReference type="ARBA" id="ARBA00023015"/>
    </source>
</evidence>
<dbReference type="PANTHER" id="PTHR43133">
    <property type="entry name" value="RNA POLYMERASE ECF-TYPE SIGMA FACTO"/>
    <property type="match status" value="1"/>
</dbReference>
<evidence type="ECO:0000313" key="10">
    <source>
        <dbReference type="Proteomes" id="UP000291117"/>
    </source>
</evidence>
<dbReference type="PROSITE" id="PS01063">
    <property type="entry name" value="SIGMA70_ECF"/>
    <property type="match status" value="1"/>
</dbReference>
<evidence type="ECO:0000256" key="3">
    <source>
        <dbReference type="ARBA" id="ARBA00023082"/>
    </source>
</evidence>
<evidence type="ECO:0000259" key="8">
    <source>
        <dbReference type="Pfam" id="PF08281"/>
    </source>
</evidence>
<reference evidence="9 10" key="1">
    <citation type="submission" date="2019-02" db="EMBL/GenBank/DDBJ databases">
        <title>Pedobacter sp. RP-3-8 sp. nov., isolated from Arctic soil.</title>
        <authorList>
            <person name="Dahal R.H."/>
        </authorList>
    </citation>
    <scope>NUCLEOTIDE SEQUENCE [LARGE SCALE GENOMIC DNA]</scope>
    <source>
        <strain evidence="9 10">RP-3-8</strain>
    </source>
</reference>
<dbReference type="Gene3D" id="1.10.10.10">
    <property type="entry name" value="Winged helix-like DNA-binding domain superfamily/Winged helix DNA-binding domain"/>
    <property type="match status" value="1"/>
</dbReference>
<feature type="domain" description="RNA polymerase sigma factor 70 region 4 type 2" evidence="8">
    <location>
        <begin position="127"/>
        <end position="171"/>
    </location>
</feature>
<dbReference type="AlphaFoldDB" id="A0A4R0MCI5"/>
<dbReference type="NCBIfam" id="TIGR02937">
    <property type="entry name" value="sigma70-ECF"/>
    <property type="match status" value="1"/>
</dbReference>
<dbReference type="EMBL" id="SJSM01000035">
    <property type="protein sequence ID" value="TCC84021.1"/>
    <property type="molecule type" value="Genomic_DNA"/>
</dbReference>
<proteinExistence type="inferred from homology"/>
<feature type="domain" description="RNA polymerase sigma-70 region 2" evidence="7">
    <location>
        <begin position="27"/>
        <end position="94"/>
    </location>
</feature>
<organism evidence="9 10">
    <name type="scientific">Pedobacter hiemivivus</name>
    <dbReference type="NCBI Taxonomy" id="2530454"/>
    <lineage>
        <taxon>Bacteria</taxon>
        <taxon>Pseudomonadati</taxon>
        <taxon>Bacteroidota</taxon>
        <taxon>Sphingobacteriia</taxon>
        <taxon>Sphingobacteriales</taxon>
        <taxon>Sphingobacteriaceae</taxon>
        <taxon>Pedobacter</taxon>
    </lineage>
</organism>
<evidence type="ECO:0000256" key="1">
    <source>
        <dbReference type="ARBA" id="ARBA00010641"/>
    </source>
</evidence>
<dbReference type="SUPFAM" id="SSF88946">
    <property type="entry name" value="Sigma2 domain of RNA polymerase sigma factors"/>
    <property type="match status" value="1"/>
</dbReference>
<dbReference type="NCBIfam" id="TIGR02985">
    <property type="entry name" value="Sig70_bacteroi1"/>
    <property type="match status" value="1"/>
</dbReference>
<keyword evidence="4 6" id="KW-0238">DNA-binding</keyword>
<name>A0A4R0MCI5_9SPHI</name>
<evidence type="ECO:0000256" key="5">
    <source>
        <dbReference type="ARBA" id="ARBA00023163"/>
    </source>
</evidence>
<sequence length="196" mass="22943">MEFFNASTNTALLNGLRNGDFDAFNTIYKTHRRKVQGYAYRFVRNTEEAEELTQDVFVQIWENRTKIDPDKNFEAFIYTILRNNFLTALKRKSRFSLFQKAKAADEEEFHTVEDYINFKDCQVITNQAVQALSPQVKKAYLLSRIEGCTHEEISTRMGISKNTVNNHIKNSLGQIRRYLVDRSPETILPLLLLFLF</sequence>
<dbReference type="OrthoDB" id="799938at2"/>
<keyword evidence="10" id="KW-1185">Reference proteome</keyword>
<dbReference type="Gene3D" id="1.10.1740.10">
    <property type="match status" value="1"/>
</dbReference>
<dbReference type="SUPFAM" id="SSF88659">
    <property type="entry name" value="Sigma3 and sigma4 domains of RNA polymerase sigma factors"/>
    <property type="match status" value="1"/>
</dbReference>
<comment type="similarity">
    <text evidence="1 6">Belongs to the sigma-70 factor family. ECF subfamily.</text>
</comment>
<dbReference type="InterPro" id="IPR013249">
    <property type="entry name" value="RNA_pol_sigma70_r4_t2"/>
</dbReference>
<dbReference type="PANTHER" id="PTHR43133:SF46">
    <property type="entry name" value="RNA POLYMERASE SIGMA-70 FACTOR ECF SUBFAMILY"/>
    <property type="match status" value="1"/>
</dbReference>
<dbReference type="RefSeq" id="WP_131612783.1">
    <property type="nucleotide sequence ID" value="NZ_SJSM01000035.1"/>
</dbReference>
<dbReference type="InterPro" id="IPR013325">
    <property type="entry name" value="RNA_pol_sigma_r2"/>
</dbReference>
<comment type="caution">
    <text evidence="9">The sequence shown here is derived from an EMBL/GenBank/DDBJ whole genome shotgun (WGS) entry which is preliminary data.</text>
</comment>
<dbReference type="Proteomes" id="UP000291117">
    <property type="component" value="Unassembled WGS sequence"/>
</dbReference>
<dbReference type="InterPro" id="IPR013324">
    <property type="entry name" value="RNA_pol_sigma_r3/r4-like"/>
</dbReference>
<dbReference type="Pfam" id="PF04542">
    <property type="entry name" value="Sigma70_r2"/>
    <property type="match status" value="1"/>
</dbReference>